<evidence type="ECO:0000313" key="2">
    <source>
        <dbReference type="EMBL" id="GGF58071.1"/>
    </source>
</evidence>
<keyword evidence="1" id="KW-0472">Membrane</keyword>
<name>A0A917F9C5_9PROT</name>
<organism evidence="2 3">
    <name type="scientific">Terasakiella brassicae</name>
    <dbReference type="NCBI Taxonomy" id="1634917"/>
    <lineage>
        <taxon>Bacteria</taxon>
        <taxon>Pseudomonadati</taxon>
        <taxon>Pseudomonadota</taxon>
        <taxon>Alphaproteobacteria</taxon>
        <taxon>Rhodospirillales</taxon>
        <taxon>Terasakiellaceae</taxon>
        <taxon>Terasakiella</taxon>
    </lineage>
</organism>
<protein>
    <submittedName>
        <fullName evidence="2">Uncharacterized protein</fullName>
    </submittedName>
</protein>
<dbReference type="AlphaFoldDB" id="A0A917F9C5"/>
<reference evidence="2" key="2">
    <citation type="submission" date="2020-09" db="EMBL/GenBank/DDBJ databases">
        <authorList>
            <person name="Sun Q."/>
            <person name="Zhou Y."/>
        </authorList>
    </citation>
    <scope>NUCLEOTIDE SEQUENCE</scope>
    <source>
        <strain evidence="2">CGMCC 1.15254</strain>
    </source>
</reference>
<evidence type="ECO:0000313" key="3">
    <source>
        <dbReference type="Proteomes" id="UP000632498"/>
    </source>
</evidence>
<accession>A0A917F9C5</accession>
<feature type="transmembrane region" description="Helical" evidence="1">
    <location>
        <begin position="6"/>
        <end position="28"/>
    </location>
</feature>
<sequence length="141" mass="15208">MRTVLVSAVAGMGILIILGMIALVYGLIQKSDNPDFKFFDLAKEAPELEQALKEVEVPLVGKKKDTTPTPQATVSPSAIAPAKAFGDMRLEIPKGYKIVETDMDSQRLVLRMINEQGINRLMILDINSGAKLGGLSLAPAE</sequence>
<evidence type="ECO:0000256" key="1">
    <source>
        <dbReference type="SAM" id="Phobius"/>
    </source>
</evidence>
<proteinExistence type="predicted"/>
<keyword evidence="3" id="KW-1185">Reference proteome</keyword>
<comment type="caution">
    <text evidence="2">The sequence shown here is derived from an EMBL/GenBank/DDBJ whole genome shotgun (WGS) entry which is preliminary data.</text>
</comment>
<dbReference type="EMBL" id="BMHV01000005">
    <property type="protein sequence ID" value="GGF58071.1"/>
    <property type="molecule type" value="Genomic_DNA"/>
</dbReference>
<keyword evidence="1" id="KW-1133">Transmembrane helix</keyword>
<keyword evidence="1" id="KW-0812">Transmembrane</keyword>
<dbReference type="Proteomes" id="UP000632498">
    <property type="component" value="Unassembled WGS sequence"/>
</dbReference>
<reference evidence="2" key="1">
    <citation type="journal article" date="2014" name="Int. J. Syst. Evol. Microbiol.">
        <title>Complete genome sequence of Corynebacterium casei LMG S-19264T (=DSM 44701T), isolated from a smear-ripened cheese.</title>
        <authorList>
            <consortium name="US DOE Joint Genome Institute (JGI-PGF)"/>
            <person name="Walter F."/>
            <person name="Albersmeier A."/>
            <person name="Kalinowski J."/>
            <person name="Ruckert C."/>
        </authorList>
    </citation>
    <scope>NUCLEOTIDE SEQUENCE</scope>
    <source>
        <strain evidence="2">CGMCC 1.15254</strain>
    </source>
</reference>
<dbReference type="RefSeq" id="WP_188662215.1">
    <property type="nucleotide sequence ID" value="NZ_BMHV01000005.1"/>
</dbReference>
<gene>
    <name evidence="2" type="ORF">GCM10011332_09490</name>
</gene>